<dbReference type="InterPro" id="IPR008920">
    <property type="entry name" value="TF_FadR/GntR_C"/>
</dbReference>
<dbReference type="Pfam" id="PF07729">
    <property type="entry name" value="FCD"/>
    <property type="match status" value="1"/>
</dbReference>
<dbReference type="GO" id="GO:0003677">
    <property type="term" value="F:DNA binding"/>
    <property type="evidence" value="ECO:0007669"/>
    <property type="project" value="UniProtKB-KW"/>
</dbReference>
<evidence type="ECO:0000256" key="1">
    <source>
        <dbReference type="ARBA" id="ARBA00023015"/>
    </source>
</evidence>
<feature type="domain" description="HTH gntR-type" evidence="4">
    <location>
        <begin position="6"/>
        <end position="73"/>
    </location>
</feature>
<accession>A0A329QAC6</accession>
<dbReference type="PANTHER" id="PTHR43537:SF24">
    <property type="entry name" value="GLUCONATE OPERON TRANSCRIPTIONAL REPRESSOR"/>
    <property type="match status" value="1"/>
</dbReference>
<keyword evidence="2" id="KW-0238">DNA-binding</keyword>
<keyword evidence="3" id="KW-0804">Transcription</keyword>
<dbReference type="SMART" id="SM00895">
    <property type="entry name" value="FCD"/>
    <property type="match status" value="1"/>
</dbReference>
<dbReference type="InterPro" id="IPR011711">
    <property type="entry name" value="GntR_C"/>
</dbReference>
<dbReference type="InterPro" id="IPR036390">
    <property type="entry name" value="WH_DNA-bd_sf"/>
</dbReference>
<dbReference type="RefSeq" id="WP_112260415.1">
    <property type="nucleotide sequence ID" value="NZ_QMIG01000045.1"/>
</dbReference>
<protein>
    <submittedName>
        <fullName evidence="5">GntR family transcriptional regulator</fullName>
    </submittedName>
</protein>
<dbReference type="Gene3D" id="1.20.120.530">
    <property type="entry name" value="GntR ligand-binding domain-like"/>
    <property type="match status" value="1"/>
</dbReference>
<proteinExistence type="predicted"/>
<dbReference type="CDD" id="cd07377">
    <property type="entry name" value="WHTH_GntR"/>
    <property type="match status" value="1"/>
</dbReference>
<dbReference type="SUPFAM" id="SSF48008">
    <property type="entry name" value="GntR ligand-binding domain-like"/>
    <property type="match status" value="1"/>
</dbReference>
<evidence type="ECO:0000256" key="2">
    <source>
        <dbReference type="ARBA" id="ARBA00023125"/>
    </source>
</evidence>
<gene>
    <name evidence="5" type="ORF">DPM12_21540</name>
</gene>
<name>A0A329QAC6_9ACTN</name>
<evidence type="ECO:0000259" key="4">
    <source>
        <dbReference type="PROSITE" id="PS50949"/>
    </source>
</evidence>
<evidence type="ECO:0000313" key="5">
    <source>
        <dbReference type="EMBL" id="RAW09360.1"/>
    </source>
</evidence>
<organism evidence="5 6">
    <name type="scientific">Phytoactinopolyspora halophila</name>
    <dbReference type="NCBI Taxonomy" id="1981511"/>
    <lineage>
        <taxon>Bacteria</taxon>
        <taxon>Bacillati</taxon>
        <taxon>Actinomycetota</taxon>
        <taxon>Actinomycetes</taxon>
        <taxon>Jiangellales</taxon>
        <taxon>Jiangellaceae</taxon>
        <taxon>Phytoactinopolyspora</taxon>
    </lineage>
</organism>
<dbReference type="SUPFAM" id="SSF46785">
    <property type="entry name" value="Winged helix' DNA-binding domain"/>
    <property type="match status" value="1"/>
</dbReference>
<keyword evidence="6" id="KW-1185">Reference proteome</keyword>
<dbReference type="SMART" id="SM00345">
    <property type="entry name" value="HTH_GNTR"/>
    <property type="match status" value="1"/>
</dbReference>
<evidence type="ECO:0000256" key="3">
    <source>
        <dbReference type="ARBA" id="ARBA00023163"/>
    </source>
</evidence>
<dbReference type="PANTHER" id="PTHR43537">
    <property type="entry name" value="TRANSCRIPTIONAL REGULATOR, GNTR FAMILY"/>
    <property type="match status" value="1"/>
</dbReference>
<dbReference type="AlphaFoldDB" id="A0A329QAC6"/>
<dbReference type="Pfam" id="PF00392">
    <property type="entry name" value="GntR"/>
    <property type="match status" value="1"/>
</dbReference>
<reference evidence="5 6" key="1">
    <citation type="submission" date="2018-06" db="EMBL/GenBank/DDBJ databases">
        <title>Phytoactinopolyspora halophila sp. nov., a novel halophilic actinomycete isolated from a saline soil in China.</title>
        <authorList>
            <person name="Tang S.-K."/>
        </authorList>
    </citation>
    <scope>NUCLEOTIDE SEQUENCE [LARGE SCALE GENOMIC DNA]</scope>
    <source>
        <strain evidence="5 6">YIM 96934</strain>
    </source>
</reference>
<dbReference type="InterPro" id="IPR000524">
    <property type="entry name" value="Tscrpt_reg_HTH_GntR"/>
</dbReference>
<sequence length="213" mass="23749">MTLERTVMRERIKELVIERILDGTYKPGERVVELQLVNELNVSQAPVREALRDLEAMRFIESQPYRGARVRAVTAEELGETYPVRAALEELAGQLAAVKVDENLIAKLESEIDGMRTAARAQDQHELLVHDARFHELIVEAAENSVLLEAWSGLRIEVFTLVSMVKAHLDLVAIPDSHLPILDALREGDPTLVGKELRTHIESFGALVTGADT</sequence>
<keyword evidence="1" id="KW-0805">Transcription regulation</keyword>
<dbReference type="Gene3D" id="1.10.10.10">
    <property type="entry name" value="Winged helix-like DNA-binding domain superfamily/Winged helix DNA-binding domain"/>
    <property type="match status" value="1"/>
</dbReference>
<dbReference type="EMBL" id="QMIG01000045">
    <property type="protein sequence ID" value="RAW09360.1"/>
    <property type="molecule type" value="Genomic_DNA"/>
</dbReference>
<dbReference type="GO" id="GO:0003700">
    <property type="term" value="F:DNA-binding transcription factor activity"/>
    <property type="evidence" value="ECO:0007669"/>
    <property type="project" value="InterPro"/>
</dbReference>
<dbReference type="Proteomes" id="UP000250462">
    <property type="component" value="Unassembled WGS sequence"/>
</dbReference>
<dbReference type="PROSITE" id="PS50949">
    <property type="entry name" value="HTH_GNTR"/>
    <property type="match status" value="1"/>
</dbReference>
<dbReference type="OrthoDB" id="3356395at2"/>
<evidence type="ECO:0000313" key="6">
    <source>
        <dbReference type="Proteomes" id="UP000250462"/>
    </source>
</evidence>
<comment type="caution">
    <text evidence="5">The sequence shown here is derived from an EMBL/GenBank/DDBJ whole genome shotgun (WGS) entry which is preliminary data.</text>
</comment>
<dbReference type="InterPro" id="IPR036388">
    <property type="entry name" value="WH-like_DNA-bd_sf"/>
</dbReference>